<evidence type="ECO:0000256" key="1">
    <source>
        <dbReference type="SAM" id="MobiDB-lite"/>
    </source>
</evidence>
<feature type="compositionally biased region" description="Basic residues" evidence="1">
    <location>
        <begin position="1"/>
        <end position="12"/>
    </location>
</feature>
<proteinExistence type="predicted"/>
<dbReference type="Proteomes" id="UP001595604">
    <property type="component" value="Unassembled WGS sequence"/>
</dbReference>
<keyword evidence="2" id="KW-0472">Membrane</keyword>
<dbReference type="RefSeq" id="WP_379509373.1">
    <property type="nucleotide sequence ID" value="NZ_JBHRTQ010000007.1"/>
</dbReference>
<accession>A0ABV7IQY6</accession>
<sequence>MAMHLNRAHARRQSVSAAPGFAANARSSRSIGCNPAPRGAWGVLAQARAAAQAGIAQDRENVARPASLRPLTKAFIVSALAITAWLIVLAPIWALHRLLN</sequence>
<name>A0ABV7IQY6_9SPHN</name>
<keyword evidence="2" id="KW-0812">Transmembrane</keyword>
<evidence type="ECO:0000313" key="3">
    <source>
        <dbReference type="EMBL" id="MFC3173995.1"/>
    </source>
</evidence>
<organism evidence="3 4">
    <name type="scientific">Novosphingobium bradum</name>
    <dbReference type="NCBI Taxonomy" id="1737444"/>
    <lineage>
        <taxon>Bacteria</taxon>
        <taxon>Pseudomonadati</taxon>
        <taxon>Pseudomonadota</taxon>
        <taxon>Alphaproteobacteria</taxon>
        <taxon>Sphingomonadales</taxon>
        <taxon>Sphingomonadaceae</taxon>
        <taxon>Novosphingobium</taxon>
    </lineage>
</organism>
<protein>
    <submittedName>
        <fullName evidence="3">Uncharacterized protein</fullName>
    </submittedName>
</protein>
<reference evidence="4" key="1">
    <citation type="journal article" date="2019" name="Int. J. Syst. Evol. Microbiol.">
        <title>The Global Catalogue of Microorganisms (GCM) 10K type strain sequencing project: providing services to taxonomists for standard genome sequencing and annotation.</title>
        <authorList>
            <consortium name="The Broad Institute Genomics Platform"/>
            <consortium name="The Broad Institute Genome Sequencing Center for Infectious Disease"/>
            <person name="Wu L."/>
            <person name="Ma J."/>
        </authorList>
    </citation>
    <scope>NUCLEOTIDE SEQUENCE [LARGE SCALE GENOMIC DNA]</scope>
    <source>
        <strain evidence="4">KCTC 42984</strain>
    </source>
</reference>
<keyword evidence="2" id="KW-1133">Transmembrane helix</keyword>
<feature type="transmembrane region" description="Helical" evidence="2">
    <location>
        <begin position="74"/>
        <end position="95"/>
    </location>
</feature>
<evidence type="ECO:0000313" key="4">
    <source>
        <dbReference type="Proteomes" id="UP001595604"/>
    </source>
</evidence>
<gene>
    <name evidence="3" type="ORF">ACFOD9_07025</name>
</gene>
<keyword evidence="4" id="KW-1185">Reference proteome</keyword>
<evidence type="ECO:0000256" key="2">
    <source>
        <dbReference type="SAM" id="Phobius"/>
    </source>
</evidence>
<comment type="caution">
    <text evidence="3">The sequence shown here is derived from an EMBL/GenBank/DDBJ whole genome shotgun (WGS) entry which is preliminary data.</text>
</comment>
<feature type="region of interest" description="Disordered" evidence="1">
    <location>
        <begin position="1"/>
        <end position="21"/>
    </location>
</feature>
<dbReference type="EMBL" id="JBHRTQ010000007">
    <property type="protein sequence ID" value="MFC3173995.1"/>
    <property type="molecule type" value="Genomic_DNA"/>
</dbReference>